<dbReference type="EMBL" id="JAVIDL010000007">
    <property type="protein sequence ID" value="MDQ8935216.1"/>
    <property type="molecule type" value="Genomic_DNA"/>
</dbReference>
<proteinExistence type="predicted"/>
<comment type="caution">
    <text evidence="1">The sequence shown here is derived from an EMBL/GenBank/DDBJ whole genome shotgun (WGS) entry which is preliminary data.</text>
</comment>
<dbReference type="AlphaFoldDB" id="A0AAW8J7R2"/>
<sequence length="144" mass="16179">MRKSRIFFTMLLSLFMFQVIWNVAAGFCLHEKGKSSTSIQHFGHHQSETRESTAAYPSKVASFNQTDQANNLAPSDPSKNTFNFLDDHHDHLPSCAHFIVVEPTINSQRPNVSYGTDLGNVAWNNLYQSPLLIAQNPPPEYASL</sequence>
<reference evidence="1" key="1">
    <citation type="submission" date="2023-08" db="EMBL/GenBank/DDBJ databases">
        <title>Emergence of clinically-relevant ST2 carbapenem-resistant Acinetobacter baumannii strains in hospital sewages in Zhejiang, East of China.</title>
        <authorList>
            <person name="Kaichao C."/>
            <person name="Zhang R."/>
        </authorList>
    </citation>
    <scope>NUCLEOTIDE SEQUENCE</scope>
    <source>
        <strain evidence="1">M-RB-37</strain>
    </source>
</reference>
<dbReference type="InterPro" id="IPR054660">
    <property type="entry name" value="CzcI-like"/>
</dbReference>
<dbReference type="NCBIfam" id="NF045615">
    <property type="entry name" value="efflu_CzcI_Acin"/>
    <property type="match status" value="1"/>
</dbReference>
<evidence type="ECO:0000313" key="2">
    <source>
        <dbReference type="Proteomes" id="UP001243844"/>
    </source>
</evidence>
<organism evidence="1 2">
    <name type="scientific">Acinetobacter rudis</name>
    <dbReference type="NCBI Taxonomy" id="632955"/>
    <lineage>
        <taxon>Bacteria</taxon>
        <taxon>Pseudomonadati</taxon>
        <taxon>Pseudomonadota</taxon>
        <taxon>Gammaproteobacteria</taxon>
        <taxon>Moraxellales</taxon>
        <taxon>Moraxellaceae</taxon>
        <taxon>Acinetobacter</taxon>
    </lineage>
</organism>
<accession>A0AAW8J7R2</accession>
<dbReference type="RefSeq" id="WP_308980920.1">
    <property type="nucleotide sequence ID" value="NZ_JAVIDL010000007.1"/>
</dbReference>
<protein>
    <submittedName>
        <fullName evidence="1">Cation transporter</fullName>
    </submittedName>
</protein>
<evidence type="ECO:0000313" key="1">
    <source>
        <dbReference type="EMBL" id="MDQ8935216.1"/>
    </source>
</evidence>
<dbReference type="Proteomes" id="UP001243844">
    <property type="component" value="Unassembled WGS sequence"/>
</dbReference>
<name>A0AAW8J7R2_9GAMM</name>
<gene>
    <name evidence="1" type="ORF">RFH47_05700</name>
</gene>